<dbReference type="EMBL" id="JAUEPU010000009">
    <property type="protein sequence ID" value="KAK0499349.1"/>
    <property type="molecule type" value="Genomic_DNA"/>
</dbReference>
<accession>A0AA39UVK2</accession>
<evidence type="ECO:0000256" key="1">
    <source>
        <dbReference type="SAM" id="Phobius"/>
    </source>
</evidence>
<dbReference type="Proteomes" id="UP001175228">
    <property type="component" value="Unassembled WGS sequence"/>
</dbReference>
<keyword evidence="1" id="KW-0812">Transmembrane</keyword>
<evidence type="ECO:0000313" key="3">
    <source>
        <dbReference type="Proteomes" id="UP001175228"/>
    </source>
</evidence>
<name>A0AA39UVK2_9AGAR</name>
<proteinExistence type="predicted"/>
<keyword evidence="1" id="KW-1133">Transmembrane helix</keyword>
<dbReference type="AlphaFoldDB" id="A0AA39UVK2"/>
<keyword evidence="1" id="KW-0472">Membrane</keyword>
<sequence length="348" mass="36612">MGMVALFHYPPTSESDMLSKLVVFLSLQALQSLRGARAQSEATCTDTAYSWSFNSLKQSPCDIGKALGGVCIANFSIGALPSGYYYSGVDPGTHHECVCNMVYYSLLNVCAACQGGSVSAWSDWDVNCTTKYQTFQANIPNDTAVPHYAYQSLLPNGTFDFAAALVDTGAEATHIASFSASVTSTSTSLSASTSPSSTPAPIYGPGSSGSSSNTGAIVGGVVGGVVGFAILAALIFLFHRRRPTAIAITGPIEGDIQLPRSPLASQRLTRSAYTSTVYSKVYDPYDPTTFPSANDVPYHQQKAPAGYFQSYAPIKPSSLDSDMMPNGFSPTQPINPVAASTYRGAAEI</sequence>
<protein>
    <recommendedName>
        <fullName evidence="4">Peptidase A1 domain-containing protein</fullName>
    </recommendedName>
</protein>
<gene>
    <name evidence="2" type="ORF">EDD18DRAFT_849271</name>
</gene>
<evidence type="ECO:0000313" key="2">
    <source>
        <dbReference type="EMBL" id="KAK0499349.1"/>
    </source>
</evidence>
<dbReference type="Gene3D" id="1.20.5.510">
    <property type="entry name" value="Single helix bin"/>
    <property type="match status" value="1"/>
</dbReference>
<feature type="transmembrane region" description="Helical" evidence="1">
    <location>
        <begin position="216"/>
        <end position="238"/>
    </location>
</feature>
<keyword evidence="3" id="KW-1185">Reference proteome</keyword>
<evidence type="ECO:0008006" key="4">
    <source>
        <dbReference type="Google" id="ProtNLM"/>
    </source>
</evidence>
<organism evidence="2 3">
    <name type="scientific">Armillaria luteobubalina</name>
    <dbReference type="NCBI Taxonomy" id="153913"/>
    <lineage>
        <taxon>Eukaryota</taxon>
        <taxon>Fungi</taxon>
        <taxon>Dikarya</taxon>
        <taxon>Basidiomycota</taxon>
        <taxon>Agaricomycotina</taxon>
        <taxon>Agaricomycetes</taxon>
        <taxon>Agaricomycetidae</taxon>
        <taxon>Agaricales</taxon>
        <taxon>Marasmiineae</taxon>
        <taxon>Physalacriaceae</taxon>
        <taxon>Armillaria</taxon>
    </lineage>
</organism>
<comment type="caution">
    <text evidence="2">The sequence shown here is derived from an EMBL/GenBank/DDBJ whole genome shotgun (WGS) entry which is preliminary data.</text>
</comment>
<reference evidence="2" key="1">
    <citation type="submission" date="2023-06" db="EMBL/GenBank/DDBJ databases">
        <authorList>
            <consortium name="Lawrence Berkeley National Laboratory"/>
            <person name="Ahrendt S."/>
            <person name="Sahu N."/>
            <person name="Indic B."/>
            <person name="Wong-Bajracharya J."/>
            <person name="Merenyi Z."/>
            <person name="Ke H.-M."/>
            <person name="Monk M."/>
            <person name="Kocsube S."/>
            <person name="Drula E."/>
            <person name="Lipzen A."/>
            <person name="Balint B."/>
            <person name="Henrissat B."/>
            <person name="Andreopoulos B."/>
            <person name="Martin F.M."/>
            <person name="Harder C.B."/>
            <person name="Rigling D."/>
            <person name="Ford K.L."/>
            <person name="Foster G.D."/>
            <person name="Pangilinan J."/>
            <person name="Papanicolaou A."/>
            <person name="Barry K."/>
            <person name="LaButti K."/>
            <person name="Viragh M."/>
            <person name="Koriabine M."/>
            <person name="Yan M."/>
            <person name="Riley R."/>
            <person name="Champramary S."/>
            <person name="Plett K.L."/>
            <person name="Tsai I.J."/>
            <person name="Slot J."/>
            <person name="Sipos G."/>
            <person name="Plett J."/>
            <person name="Nagy L.G."/>
            <person name="Grigoriev I.V."/>
        </authorList>
    </citation>
    <scope>NUCLEOTIDE SEQUENCE</scope>
    <source>
        <strain evidence="2">HWK02</strain>
    </source>
</reference>